<name>A0AA35RTC0_GEOBA</name>
<organism evidence="2 3">
    <name type="scientific">Geodia barretti</name>
    <name type="common">Barrett's horny sponge</name>
    <dbReference type="NCBI Taxonomy" id="519541"/>
    <lineage>
        <taxon>Eukaryota</taxon>
        <taxon>Metazoa</taxon>
        <taxon>Porifera</taxon>
        <taxon>Demospongiae</taxon>
        <taxon>Heteroscleromorpha</taxon>
        <taxon>Tetractinellida</taxon>
        <taxon>Astrophorina</taxon>
        <taxon>Geodiidae</taxon>
        <taxon>Geodia</taxon>
    </lineage>
</organism>
<evidence type="ECO:0000313" key="2">
    <source>
        <dbReference type="EMBL" id="CAI8017325.1"/>
    </source>
</evidence>
<reference evidence="2" key="1">
    <citation type="submission" date="2023-03" db="EMBL/GenBank/DDBJ databases">
        <authorList>
            <person name="Steffen K."/>
            <person name="Cardenas P."/>
        </authorList>
    </citation>
    <scope>NUCLEOTIDE SEQUENCE</scope>
</reference>
<evidence type="ECO:0000313" key="3">
    <source>
        <dbReference type="Proteomes" id="UP001174909"/>
    </source>
</evidence>
<dbReference type="Proteomes" id="UP001174909">
    <property type="component" value="Unassembled WGS sequence"/>
</dbReference>
<keyword evidence="3" id="KW-1185">Reference proteome</keyword>
<dbReference type="EMBL" id="CASHTH010001617">
    <property type="protein sequence ID" value="CAI8017325.1"/>
    <property type="molecule type" value="Genomic_DNA"/>
</dbReference>
<gene>
    <name evidence="2" type="ORF">GBAR_LOCUS10537</name>
</gene>
<dbReference type="AlphaFoldDB" id="A0AA35RTC0"/>
<protein>
    <submittedName>
        <fullName evidence="2">Uncharacterized protein</fullName>
    </submittedName>
</protein>
<feature type="region of interest" description="Disordered" evidence="1">
    <location>
        <begin position="1"/>
        <end position="34"/>
    </location>
</feature>
<comment type="caution">
    <text evidence="2">The sequence shown here is derived from an EMBL/GenBank/DDBJ whole genome shotgun (WGS) entry which is preliminary data.</text>
</comment>
<proteinExistence type="predicted"/>
<evidence type="ECO:0000256" key="1">
    <source>
        <dbReference type="SAM" id="MobiDB-lite"/>
    </source>
</evidence>
<sequence length="88" mass="9801">MLEQDGTRFPSECSGTTRSDGKGGAPQKSSGEREEATVFDYQLCCCRKIQGLCWDIGITRLSGYRTALPGVERDECKTFLSVFLMPRQ</sequence>
<accession>A0AA35RTC0</accession>